<sequence length="276" mass="31589">MKLLIAAVIMLLQVSWAAGNEAYAQNNVKWKKVQVLLYTKNGKGYVHDNIPNSIEAIKALAAQNGFKLDVSEDPGVFTEENLKKYDALIFSNTNNNVFDTDAQKVAFMRYIQAGGGFMGIHSASGTERQWKWFKQCLGGTFFFHEPYKRFDVVILDHSHPSLAHLPERWSKEDECYYLKEMNVDLTVLAVNDMSVFLDKANPRRPNTFGNVFPSVWCQEFDGGRQWYTSLGHNKEDYKTPEFRQHLLGGLQWVIGKQKPLDYSKAYASSPDDEVRK</sequence>
<comment type="caution">
    <text evidence="3">The sequence shown here is derived from an EMBL/GenBank/DDBJ whole genome shotgun (WGS) entry which is preliminary data.</text>
</comment>
<organism evidence="3 4">
    <name type="scientific">Anseongella ginsenosidimutans</name>
    <dbReference type="NCBI Taxonomy" id="496056"/>
    <lineage>
        <taxon>Bacteria</taxon>
        <taxon>Pseudomonadati</taxon>
        <taxon>Bacteroidota</taxon>
        <taxon>Sphingobacteriia</taxon>
        <taxon>Sphingobacteriales</taxon>
        <taxon>Sphingobacteriaceae</taxon>
        <taxon>Anseongella</taxon>
    </lineage>
</organism>
<dbReference type="EMBL" id="SMAD01000002">
    <property type="protein sequence ID" value="TCS88963.1"/>
    <property type="molecule type" value="Genomic_DNA"/>
</dbReference>
<feature type="signal peptide" evidence="1">
    <location>
        <begin position="1"/>
        <end position="17"/>
    </location>
</feature>
<proteinExistence type="predicted"/>
<feature type="domain" description="ThuA-like" evidence="2">
    <location>
        <begin position="34"/>
        <end position="253"/>
    </location>
</feature>
<evidence type="ECO:0000256" key="1">
    <source>
        <dbReference type="SAM" id="SignalP"/>
    </source>
</evidence>
<accession>A0A4V2UU41</accession>
<keyword evidence="3" id="KW-0808">Transferase</keyword>
<dbReference type="Proteomes" id="UP000295807">
    <property type="component" value="Unassembled WGS sequence"/>
</dbReference>
<name>A0A4V2UU41_9SPHI</name>
<feature type="chain" id="PRO_5020678456" evidence="1">
    <location>
        <begin position="18"/>
        <end position="276"/>
    </location>
</feature>
<keyword evidence="1" id="KW-0732">Signal</keyword>
<dbReference type="InterPro" id="IPR029010">
    <property type="entry name" value="ThuA-like"/>
</dbReference>
<dbReference type="GO" id="GO:0016740">
    <property type="term" value="F:transferase activity"/>
    <property type="evidence" value="ECO:0007669"/>
    <property type="project" value="UniProtKB-KW"/>
</dbReference>
<gene>
    <name evidence="3" type="ORF">EDD80_102154</name>
</gene>
<dbReference type="RefSeq" id="WP_132128070.1">
    <property type="nucleotide sequence ID" value="NZ_CP042432.1"/>
</dbReference>
<reference evidence="3 4" key="1">
    <citation type="submission" date="2019-03" db="EMBL/GenBank/DDBJ databases">
        <title>Genomic Encyclopedia of Type Strains, Phase IV (KMG-IV): sequencing the most valuable type-strain genomes for metagenomic binning, comparative biology and taxonomic classification.</title>
        <authorList>
            <person name="Goeker M."/>
        </authorList>
    </citation>
    <scope>NUCLEOTIDE SEQUENCE [LARGE SCALE GENOMIC DNA]</scope>
    <source>
        <strain evidence="3 4">DSM 21100</strain>
    </source>
</reference>
<dbReference type="InterPro" id="IPR029062">
    <property type="entry name" value="Class_I_gatase-like"/>
</dbReference>
<dbReference type="AlphaFoldDB" id="A0A4V2UU41"/>
<dbReference type="SUPFAM" id="SSF52317">
    <property type="entry name" value="Class I glutamine amidotransferase-like"/>
    <property type="match status" value="1"/>
</dbReference>
<keyword evidence="4" id="KW-1185">Reference proteome</keyword>
<protein>
    <submittedName>
        <fullName evidence="3">Type 1 glutamine amidotransferase</fullName>
    </submittedName>
</protein>
<evidence type="ECO:0000313" key="3">
    <source>
        <dbReference type="EMBL" id="TCS88963.1"/>
    </source>
</evidence>
<dbReference type="Gene3D" id="3.40.50.880">
    <property type="match status" value="1"/>
</dbReference>
<evidence type="ECO:0000259" key="2">
    <source>
        <dbReference type="Pfam" id="PF06283"/>
    </source>
</evidence>
<keyword evidence="3" id="KW-0315">Glutamine amidotransferase</keyword>
<dbReference type="PANTHER" id="PTHR40469">
    <property type="entry name" value="SECRETED GLYCOSYL HYDROLASE"/>
    <property type="match status" value="1"/>
</dbReference>
<dbReference type="Pfam" id="PF06283">
    <property type="entry name" value="ThuA"/>
    <property type="match status" value="1"/>
</dbReference>
<evidence type="ECO:0000313" key="4">
    <source>
        <dbReference type="Proteomes" id="UP000295807"/>
    </source>
</evidence>
<dbReference type="PANTHER" id="PTHR40469:SF2">
    <property type="entry name" value="GALACTOSE-BINDING DOMAIN-LIKE SUPERFAMILY PROTEIN"/>
    <property type="match status" value="1"/>
</dbReference>
<dbReference type="OrthoDB" id="9816308at2"/>